<dbReference type="eggNOG" id="COG0143">
    <property type="taxonomic scope" value="Bacteria"/>
</dbReference>
<dbReference type="GO" id="GO:0004825">
    <property type="term" value="F:methionine-tRNA ligase activity"/>
    <property type="evidence" value="ECO:0007669"/>
    <property type="project" value="UniProtKB-UniRule"/>
</dbReference>
<dbReference type="Gene3D" id="2.170.220.10">
    <property type="match status" value="1"/>
</dbReference>
<dbReference type="Pfam" id="PF01406">
    <property type="entry name" value="tRNA-synt_1e"/>
    <property type="match status" value="1"/>
</dbReference>
<dbReference type="GO" id="GO:0000049">
    <property type="term" value="F:tRNA binding"/>
    <property type="evidence" value="ECO:0007669"/>
    <property type="project" value="UniProtKB-UniRule"/>
</dbReference>
<dbReference type="NCBIfam" id="TIGR00398">
    <property type="entry name" value="metG"/>
    <property type="match status" value="1"/>
</dbReference>
<dbReference type="EMBL" id="CM000776">
    <property type="protein sequence ID" value="EES89117.1"/>
    <property type="molecule type" value="Genomic_DNA"/>
</dbReference>
<dbReference type="PRINTS" id="PR01041">
    <property type="entry name" value="TRNASYNTHMET"/>
</dbReference>
<feature type="binding site" evidence="16">
    <location>
        <position position="149"/>
    </location>
    <ligand>
        <name>Zn(2+)</name>
        <dbReference type="ChEBI" id="CHEBI:29105"/>
    </ligand>
</feature>
<dbReference type="EC" id="6.1.1.10" evidence="16"/>
<comment type="similarity">
    <text evidence="3 16">Belongs to the class-I aminoacyl-tRNA synthetase family. MetG type 2A subfamily.</text>
</comment>
<keyword evidence="6 16" id="KW-0820">tRNA-binding</keyword>
<dbReference type="SUPFAM" id="SSF47323">
    <property type="entry name" value="Anticodon-binding domain of a subclass of class I aminoacyl-tRNA synthetases"/>
    <property type="match status" value="1"/>
</dbReference>
<evidence type="ECO:0000256" key="16">
    <source>
        <dbReference type="HAMAP-Rule" id="MF_01228"/>
    </source>
</evidence>
<dbReference type="SUPFAM" id="SSF50249">
    <property type="entry name" value="Nucleic acid-binding proteins"/>
    <property type="match status" value="1"/>
</dbReference>
<dbReference type="CDD" id="cd00814">
    <property type="entry name" value="MetRS_core"/>
    <property type="match status" value="1"/>
</dbReference>
<protein>
    <recommendedName>
        <fullName evidence="16">Methionine--tRNA ligase</fullName>
        <ecNumber evidence="16">6.1.1.10</ecNumber>
    </recommendedName>
    <alternativeName>
        <fullName evidence="16">Methionyl-tRNA synthetase</fullName>
        <shortName evidence="16">MetRS</shortName>
    </alternativeName>
</protein>
<dbReference type="GO" id="GO:0046872">
    <property type="term" value="F:metal ion binding"/>
    <property type="evidence" value="ECO:0007669"/>
    <property type="project" value="UniProtKB-KW"/>
</dbReference>
<evidence type="ECO:0000256" key="4">
    <source>
        <dbReference type="ARBA" id="ARBA00011738"/>
    </source>
</evidence>
<comment type="catalytic activity">
    <reaction evidence="15 16">
        <text>tRNA(Met) + L-methionine + ATP = L-methionyl-tRNA(Met) + AMP + diphosphate</text>
        <dbReference type="Rhea" id="RHEA:13481"/>
        <dbReference type="Rhea" id="RHEA-COMP:9667"/>
        <dbReference type="Rhea" id="RHEA-COMP:9698"/>
        <dbReference type="ChEBI" id="CHEBI:30616"/>
        <dbReference type="ChEBI" id="CHEBI:33019"/>
        <dbReference type="ChEBI" id="CHEBI:57844"/>
        <dbReference type="ChEBI" id="CHEBI:78442"/>
        <dbReference type="ChEBI" id="CHEBI:78530"/>
        <dbReference type="ChEBI" id="CHEBI:456215"/>
        <dbReference type="EC" id="6.1.1.10"/>
    </reaction>
</comment>
<evidence type="ECO:0000256" key="12">
    <source>
        <dbReference type="ARBA" id="ARBA00022884"/>
    </source>
</evidence>
<dbReference type="SUPFAM" id="SSF52374">
    <property type="entry name" value="Nucleotidylyl transferase"/>
    <property type="match status" value="1"/>
</dbReference>
<feature type="short sequence motif" description="'HIGH' region" evidence="16">
    <location>
        <begin position="16"/>
        <end position="26"/>
    </location>
</feature>
<dbReference type="Gene3D" id="1.10.730.10">
    <property type="entry name" value="Isoleucyl-tRNA Synthetase, Domain 1"/>
    <property type="match status" value="1"/>
</dbReference>
<dbReference type="InterPro" id="IPR032678">
    <property type="entry name" value="tRNA-synt_1_cat_dom"/>
</dbReference>
<dbReference type="Pfam" id="PF01588">
    <property type="entry name" value="tRNA_bind"/>
    <property type="match status" value="1"/>
</dbReference>
<evidence type="ECO:0000256" key="13">
    <source>
        <dbReference type="ARBA" id="ARBA00022917"/>
    </source>
</evidence>
<dbReference type="HAMAP" id="MF_01228">
    <property type="entry name" value="Met_tRNA_synth_type2"/>
    <property type="match status" value="1"/>
</dbReference>
<gene>
    <name evidence="18" type="primary">metS</name>
    <name evidence="16" type="synonym">metG</name>
    <name evidence="18" type="ORF">HCAN_0399</name>
</gene>
<sequence>MEEILNSKFYITTPIYYVNDVPHIGHAYTTIIADTLARYHRIQNEEVWFLTGTDEHGQKIQQSAEKNNKNPKEYVDEISAKFKNLWDSFGISYDAFIRTTDSYHKESVRNVFSKMFKKGDIYKGEYEGNYCISCESFFAKSQLINHKNCPDCGKETNLLKEESYFFKLSAYEDRLLQWIESNPDCILPRMRRNEVINFIKEGLEDLSITRTSFDWGIKLPSEIESNDSKFVMYVWLDALVNYLSALGYENSKENKMEFWPANYHLVGKDILRFHAVYWPAFLMSLELPLPKHIAAHGWWTKEGAKMSKSIGNVVNPKEVVDLYGIDCFRYFVLREVPFGQDGDFSQKALIERFNADLGNDLGNLLNRLLGMGAKYFNNSLQVDLKSYKQSFEAESTTIKTILGSLKNFMNEVQIHRYLEELWKIFSLGNGIIAKKEPWKLIKEQKEQEVAELLVFIANLLIKGALCLYPCMPDSAKKILSVFGLEASAQNYLNFILDDKILSQVSLNPIPALFPKIEETPIETKETNLKTNNKQTSKETLKALTIENPISKEDFAKIEIKIGTIIEAEALPKSEKLLKLKVDLGESRTRQILAGIKAYYAPQDLIGKQVCVLANLKPAKLMGEISEGMILAAKDSEGLSFIMPQNPRENGTQIS</sequence>
<keyword evidence="12 16" id="KW-0694">RNA-binding</keyword>
<dbReference type="PANTHER" id="PTHR43326:SF1">
    <property type="entry name" value="METHIONINE--TRNA LIGASE, MITOCHONDRIAL"/>
    <property type="match status" value="1"/>
</dbReference>
<keyword evidence="11 16" id="KW-0067">ATP-binding</keyword>
<comment type="cofactor">
    <cofactor evidence="16">
        <name>Zn(2+)</name>
        <dbReference type="ChEBI" id="CHEBI:29105"/>
    </cofactor>
    <text evidence="16">Binds 1 zinc ion per subunit.</text>
</comment>
<evidence type="ECO:0000256" key="5">
    <source>
        <dbReference type="ARBA" id="ARBA00022490"/>
    </source>
</evidence>
<evidence type="ECO:0000313" key="18">
    <source>
        <dbReference type="EMBL" id="EES89117.1"/>
    </source>
</evidence>
<evidence type="ECO:0000256" key="7">
    <source>
        <dbReference type="ARBA" id="ARBA00022598"/>
    </source>
</evidence>
<dbReference type="InterPro" id="IPR004495">
    <property type="entry name" value="Met-tRNA-synth_bsu_C"/>
</dbReference>
<dbReference type="NCBIfam" id="TIGR00399">
    <property type="entry name" value="metG_C_term"/>
    <property type="match status" value="1"/>
</dbReference>
<evidence type="ECO:0000256" key="6">
    <source>
        <dbReference type="ARBA" id="ARBA00022555"/>
    </source>
</evidence>
<keyword evidence="10 16" id="KW-0862">Zinc</keyword>
<dbReference type="Gene3D" id="2.40.50.140">
    <property type="entry name" value="Nucleic acid-binding proteins"/>
    <property type="match status" value="1"/>
</dbReference>
<comment type="caution">
    <text evidence="16">Lacks conserved residue(s) required for the propagation of feature annotation.</text>
</comment>
<dbReference type="NCBIfam" id="NF008900">
    <property type="entry name" value="PRK12267.1"/>
    <property type="match status" value="1"/>
</dbReference>
<dbReference type="PROSITE" id="PS50886">
    <property type="entry name" value="TRBD"/>
    <property type="match status" value="1"/>
</dbReference>
<dbReference type="OrthoDB" id="9810191at2"/>
<dbReference type="FunFam" id="2.40.50.140:FF:000042">
    <property type="entry name" value="Methionine--tRNA ligase"/>
    <property type="match status" value="1"/>
</dbReference>
<comment type="subcellular location">
    <subcellularLocation>
        <location evidence="2 16">Cytoplasm</location>
    </subcellularLocation>
</comment>
<dbReference type="AlphaFoldDB" id="C5ZV62"/>
<keyword evidence="9 16" id="KW-0547">Nucleotide-binding</keyword>
<dbReference type="Pfam" id="PF19303">
    <property type="entry name" value="Anticodon_3"/>
    <property type="match status" value="1"/>
</dbReference>
<dbReference type="GO" id="GO:0006431">
    <property type="term" value="P:methionyl-tRNA aminoacylation"/>
    <property type="evidence" value="ECO:0007669"/>
    <property type="project" value="UniProtKB-UniRule"/>
</dbReference>
<evidence type="ECO:0000256" key="3">
    <source>
        <dbReference type="ARBA" id="ARBA00006590"/>
    </source>
</evidence>
<reference evidence="18 19" key="1">
    <citation type="journal article" date="2009" name="J. Bacteriol.">
        <title>Genome sequence of the emerging pathogen Helicobacter canadensis.</title>
        <authorList>
            <person name="Loman N.J."/>
            <person name="Snyder L.A."/>
            <person name="Linton J.D."/>
            <person name="Langdon R."/>
            <person name="Lawson A.J."/>
            <person name="Weinstock G.M."/>
            <person name="Wren B.W."/>
            <person name="Pallen M.J."/>
        </authorList>
    </citation>
    <scope>NUCLEOTIDE SEQUENCE [LARGE SCALE GENOMIC DNA]</scope>
    <source>
        <strain evidence="18 19">MIT 98-5491</strain>
    </source>
</reference>
<proteinExistence type="inferred from homology"/>
<feature type="short sequence motif" description="'KMSKS' region" evidence="16">
    <location>
        <begin position="305"/>
        <end position="309"/>
    </location>
</feature>
<dbReference type="PANTHER" id="PTHR43326">
    <property type="entry name" value="METHIONYL-TRNA SYNTHETASE"/>
    <property type="match status" value="1"/>
</dbReference>
<keyword evidence="14 16" id="KW-0030">Aminoacyl-tRNA synthetase</keyword>
<dbReference type="Gene3D" id="3.40.50.620">
    <property type="entry name" value="HUPs"/>
    <property type="match status" value="1"/>
</dbReference>
<name>C5ZV62_9HELI</name>
<dbReference type="GO" id="GO:0005524">
    <property type="term" value="F:ATP binding"/>
    <property type="evidence" value="ECO:0007669"/>
    <property type="project" value="UniProtKB-UniRule"/>
</dbReference>
<evidence type="ECO:0000256" key="15">
    <source>
        <dbReference type="ARBA" id="ARBA00047364"/>
    </source>
</evidence>
<dbReference type="InterPro" id="IPR009080">
    <property type="entry name" value="tRNAsynth_Ia_anticodon-bd"/>
</dbReference>
<feature type="binding site" evidence="16">
    <location>
        <position position="152"/>
    </location>
    <ligand>
        <name>Zn(2+)</name>
        <dbReference type="ChEBI" id="CHEBI:29105"/>
    </ligand>
</feature>
<dbReference type="InterPro" id="IPR002547">
    <property type="entry name" value="tRNA-bd_dom"/>
</dbReference>
<evidence type="ECO:0000256" key="11">
    <source>
        <dbReference type="ARBA" id="ARBA00022840"/>
    </source>
</evidence>
<dbReference type="Pfam" id="PF09334">
    <property type="entry name" value="tRNA-synt_1g"/>
    <property type="match status" value="1"/>
</dbReference>
<dbReference type="FunFam" id="2.170.220.10:FF:000002">
    <property type="entry name" value="Methionine--tRNA ligase"/>
    <property type="match status" value="1"/>
</dbReference>
<evidence type="ECO:0000259" key="17">
    <source>
        <dbReference type="PROSITE" id="PS50886"/>
    </source>
</evidence>
<dbReference type="InterPro" id="IPR015413">
    <property type="entry name" value="Methionyl/Leucyl_tRNA_Synth"/>
</dbReference>
<dbReference type="HOGENOM" id="CLU_009710_9_4_7"/>
<dbReference type="RefSeq" id="WP_006656748.1">
    <property type="nucleotide sequence ID" value="NZ_CM000776.2"/>
</dbReference>
<accession>C5ZV62</accession>
<comment type="subunit">
    <text evidence="4 16">Homodimer.</text>
</comment>
<feature type="binding site" evidence="16">
    <location>
        <position position="134"/>
    </location>
    <ligand>
        <name>Zn(2+)</name>
        <dbReference type="ChEBI" id="CHEBI:29105"/>
    </ligand>
</feature>
<evidence type="ECO:0000256" key="2">
    <source>
        <dbReference type="ARBA" id="ARBA00004496"/>
    </source>
</evidence>
<keyword evidence="7 16" id="KW-0436">Ligase</keyword>
<dbReference type="InterPro" id="IPR014729">
    <property type="entry name" value="Rossmann-like_a/b/a_fold"/>
</dbReference>
<keyword evidence="19" id="KW-1185">Reference proteome</keyword>
<evidence type="ECO:0000256" key="14">
    <source>
        <dbReference type="ARBA" id="ARBA00023146"/>
    </source>
</evidence>
<dbReference type="InterPro" id="IPR041872">
    <property type="entry name" value="Anticodon_Met"/>
</dbReference>
<dbReference type="GO" id="GO:0005737">
    <property type="term" value="C:cytoplasm"/>
    <property type="evidence" value="ECO:0007669"/>
    <property type="project" value="UniProtKB-SubCell"/>
</dbReference>
<comment type="function">
    <text evidence="1 16">Is required not only for elongation of protein synthesis but also for the initiation of all mRNA translation through initiator tRNA(fMet) aminoacylation.</text>
</comment>
<feature type="domain" description="TRNA-binding" evidence="17">
    <location>
        <begin position="553"/>
        <end position="654"/>
    </location>
</feature>
<evidence type="ECO:0000256" key="9">
    <source>
        <dbReference type="ARBA" id="ARBA00022741"/>
    </source>
</evidence>
<evidence type="ECO:0000256" key="8">
    <source>
        <dbReference type="ARBA" id="ARBA00022723"/>
    </source>
</evidence>
<dbReference type="InterPro" id="IPR033911">
    <property type="entry name" value="MetRS_core"/>
</dbReference>
<keyword evidence="5 16" id="KW-0963">Cytoplasm</keyword>
<dbReference type="STRING" id="537970.HCAN_0399"/>
<dbReference type="CDD" id="cd02800">
    <property type="entry name" value="tRNA_bind_EcMetRS_like"/>
    <property type="match status" value="1"/>
</dbReference>
<dbReference type="InterPro" id="IPR014758">
    <property type="entry name" value="Met-tRNA_synth"/>
</dbReference>
<keyword evidence="13 16" id="KW-0648">Protein biosynthesis</keyword>
<evidence type="ECO:0000256" key="10">
    <source>
        <dbReference type="ARBA" id="ARBA00022833"/>
    </source>
</evidence>
<evidence type="ECO:0000313" key="19">
    <source>
        <dbReference type="Proteomes" id="UP000007032"/>
    </source>
</evidence>
<organism evidence="18 19">
    <name type="scientific">Helicobacter canadensis MIT 98-5491</name>
    <dbReference type="NCBI Taxonomy" id="537970"/>
    <lineage>
        <taxon>Bacteria</taxon>
        <taxon>Pseudomonadati</taxon>
        <taxon>Campylobacterota</taxon>
        <taxon>Epsilonproteobacteria</taxon>
        <taxon>Campylobacterales</taxon>
        <taxon>Helicobacteraceae</taxon>
        <taxon>Helicobacter</taxon>
    </lineage>
</organism>
<keyword evidence="8 16" id="KW-0479">Metal-binding</keyword>
<dbReference type="Proteomes" id="UP000007032">
    <property type="component" value="Chromosome"/>
</dbReference>
<evidence type="ECO:0000256" key="1">
    <source>
        <dbReference type="ARBA" id="ARBA00003314"/>
    </source>
</evidence>
<dbReference type="InterPro" id="IPR012340">
    <property type="entry name" value="NA-bd_OB-fold"/>
</dbReference>
<feature type="binding site" evidence="16">
    <location>
        <position position="131"/>
    </location>
    <ligand>
        <name>Zn(2+)</name>
        <dbReference type="ChEBI" id="CHEBI:29105"/>
    </ligand>
</feature>
<dbReference type="InterPro" id="IPR023457">
    <property type="entry name" value="Met-tRNA_synth_2"/>
</dbReference>